<dbReference type="Proteomes" id="UP000691718">
    <property type="component" value="Unassembled WGS sequence"/>
</dbReference>
<reference evidence="1" key="1">
    <citation type="submission" date="2021-04" db="EMBL/GenBank/DDBJ databases">
        <authorList>
            <person name="Tunstrom K."/>
        </authorList>
    </citation>
    <scope>NUCLEOTIDE SEQUENCE</scope>
</reference>
<sequence length="145" mass="17780">MQKKMRLVKIFRYEREEDEIREIMQNQEREDESGENMQTDFIFNINDTIIVRYYLRKTWKHHIGVVESIEFKDGLNYYQVKFLKTIKESFNSLKFTFPRKLDIDIITNNSIVKKVNLIQKEEASKEYYLEEDRDLIFFTKITFIL</sequence>
<evidence type="ECO:0000313" key="1">
    <source>
        <dbReference type="EMBL" id="CAG4987957.1"/>
    </source>
</evidence>
<evidence type="ECO:0000313" key="2">
    <source>
        <dbReference type="Proteomes" id="UP000691718"/>
    </source>
</evidence>
<comment type="caution">
    <text evidence="1">The sequence shown here is derived from an EMBL/GenBank/DDBJ whole genome shotgun (WGS) entry which is preliminary data.</text>
</comment>
<gene>
    <name evidence="1" type="ORF">PAPOLLO_LOCUS11545</name>
</gene>
<proteinExistence type="predicted"/>
<protein>
    <submittedName>
        <fullName evidence="1">(apollo) hypothetical protein</fullName>
    </submittedName>
</protein>
<accession>A0A8S3X194</accession>
<dbReference type="AlphaFoldDB" id="A0A8S3X194"/>
<dbReference type="OrthoDB" id="6928200at2759"/>
<keyword evidence="2" id="KW-1185">Reference proteome</keyword>
<name>A0A8S3X194_PARAO</name>
<dbReference type="EMBL" id="CAJQZP010000847">
    <property type="protein sequence ID" value="CAG4987957.1"/>
    <property type="molecule type" value="Genomic_DNA"/>
</dbReference>
<organism evidence="1 2">
    <name type="scientific">Parnassius apollo</name>
    <name type="common">Apollo butterfly</name>
    <name type="synonym">Papilio apollo</name>
    <dbReference type="NCBI Taxonomy" id="110799"/>
    <lineage>
        <taxon>Eukaryota</taxon>
        <taxon>Metazoa</taxon>
        <taxon>Ecdysozoa</taxon>
        <taxon>Arthropoda</taxon>
        <taxon>Hexapoda</taxon>
        <taxon>Insecta</taxon>
        <taxon>Pterygota</taxon>
        <taxon>Neoptera</taxon>
        <taxon>Endopterygota</taxon>
        <taxon>Lepidoptera</taxon>
        <taxon>Glossata</taxon>
        <taxon>Ditrysia</taxon>
        <taxon>Papilionoidea</taxon>
        <taxon>Papilionidae</taxon>
        <taxon>Parnassiinae</taxon>
        <taxon>Parnassini</taxon>
        <taxon>Parnassius</taxon>
        <taxon>Parnassius</taxon>
    </lineage>
</organism>